<dbReference type="InterPro" id="IPR008928">
    <property type="entry name" value="6-hairpin_glycosidase_sf"/>
</dbReference>
<dbReference type="Proteomes" id="UP000321436">
    <property type="component" value="Unassembled WGS sequence"/>
</dbReference>
<name>A0A512RN64_9BACT</name>
<protein>
    <recommendedName>
        <fullName evidence="4">Glycosyl hydrolase</fullName>
    </recommendedName>
</protein>
<dbReference type="SUPFAM" id="SSF48208">
    <property type="entry name" value="Six-hairpin glycosidases"/>
    <property type="match status" value="1"/>
</dbReference>
<comment type="caution">
    <text evidence="2">The sequence shown here is derived from an EMBL/GenBank/DDBJ whole genome shotgun (WGS) entry which is preliminary data.</text>
</comment>
<evidence type="ECO:0000256" key="1">
    <source>
        <dbReference type="ARBA" id="ARBA00022801"/>
    </source>
</evidence>
<dbReference type="Gene3D" id="1.50.10.10">
    <property type="match status" value="1"/>
</dbReference>
<evidence type="ECO:0008006" key="4">
    <source>
        <dbReference type="Google" id="ProtNLM"/>
    </source>
</evidence>
<gene>
    <name evidence="2" type="ORF">CCY01nite_34040</name>
</gene>
<keyword evidence="1" id="KW-0378">Hydrolase</keyword>
<dbReference type="InterPro" id="IPR012341">
    <property type="entry name" value="6hp_glycosidase-like_sf"/>
</dbReference>
<organism evidence="2 3">
    <name type="scientific">Chitinophaga cymbidii</name>
    <dbReference type="NCBI Taxonomy" id="1096750"/>
    <lineage>
        <taxon>Bacteria</taxon>
        <taxon>Pseudomonadati</taxon>
        <taxon>Bacteroidota</taxon>
        <taxon>Chitinophagia</taxon>
        <taxon>Chitinophagales</taxon>
        <taxon>Chitinophagaceae</taxon>
        <taxon>Chitinophaga</taxon>
    </lineage>
</organism>
<evidence type="ECO:0000313" key="3">
    <source>
        <dbReference type="Proteomes" id="UP000321436"/>
    </source>
</evidence>
<dbReference type="PANTHER" id="PTHR33886:SF8">
    <property type="entry name" value="UNSATURATED RHAMNOGALACTURONAN HYDROLASE (EUROFUNG)"/>
    <property type="match status" value="1"/>
</dbReference>
<dbReference type="GO" id="GO:0005975">
    <property type="term" value="P:carbohydrate metabolic process"/>
    <property type="evidence" value="ECO:0007669"/>
    <property type="project" value="InterPro"/>
</dbReference>
<dbReference type="InterPro" id="IPR052043">
    <property type="entry name" value="PolySaccharide_Degr_Enz"/>
</dbReference>
<dbReference type="GO" id="GO:0016787">
    <property type="term" value="F:hydrolase activity"/>
    <property type="evidence" value="ECO:0007669"/>
    <property type="project" value="UniProtKB-KW"/>
</dbReference>
<dbReference type="AlphaFoldDB" id="A0A512RN64"/>
<evidence type="ECO:0000313" key="2">
    <source>
        <dbReference type="EMBL" id="GEP97144.1"/>
    </source>
</evidence>
<reference evidence="2 3" key="1">
    <citation type="submission" date="2019-07" db="EMBL/GenBank/DDBJ databases">
        <title>Whole genome shotgun sequence of Chitinophaga cymbidii NBRC 109752.</title>
        <authorList>
            <person name="Hosoyama A."/>
            <person name="Uohara A."/>
            <person name="Ohji S."/>
            <person name="Ichikawa N."/>
        </authorList>
    </citation>
    <scope>NUCLEOTIDE SEQUENCE [LARGE SCALE GENOMIC DNA]</scope>
    <source>
        <strain evidence="2 3">NBRC 109752</strain>
    </source>
</reference>
<accession>A0A512RN64</accession>
<dbReference type="Pfam" id="PF07470">
    <property type="entry name" value="Glyco_hydro_88"/>
    <property type="match status" value="1"/>
</dbReference>
<dbReference type="InterPro" id="IPR010905">
    <property type="entry name" value="Glyco_hydro_88"/>
</dbReference>
<dbReference type="EMBL" id="BKAU01000004">
    <property type="protein sequence ID" value="GEP97144.1"/>
    <property type="molecule type" value="Genomic_DNA"/>
</dbReference>
<proteinExistence type="predicted"/>
<dbReference type="PANTHER" id="PTHR33886">
    <property type="entry name" value="UNSATURATED RHAMNOGALACTURONAN HYDROLASE (EUROFUNG)"/>
    <property type="match status" value="1"/>
</dbReference>
<keyword evidence="3" id="KW-1185">Reference proteome</keyword>
<sequence length="380" mass="44366">MGYFNAKIIIVYKRLFTTLLLLPFHFLFAQKNTLTGFPKGYAPEEVGKLIAYRFIDKKHALHAGKWISYPETFYWSGGLKFATLTGDTALMTLLQNKFELLITSEKQLLPIKNHVDLNMFGSLPLELYQITGDKKYFELGMPYANTQWEVPGNAKPKEKEWAEKGYSWQTRLWIDDMYMITIVQTQAYKVTRDLKYLDRAAREMVLYLDELQRPNGLFYHAPDVPYYWGRGNGWMAAGVTELLRYLPKDHKDRPRIMKGYRKMMKSLKKYQRPNGMWNQLIDEPDYWAETSGSAMFAYAFITGVKHGWLNARQYAPAARKAWMAMVPYVNEQGAVAEVCVGTNKKNDKQYYYDRPRRTGDYHGQAPYLWCVNALLEKVTD</sequence>